<proteinExistence type="predicted"/>
<evidence type="ECO:0000256" key="1">
    <source>
        <dbReference type="ARBA" id="ARBA00022676"/>
    </source>
</evidence>
<dbReference type="GO" id="GO:0016757">
    <property type="term" value="F:glycosyltransferase activity"/>
    <property type="evidence" value="ECO:0007669"/>
    <property type="project" value="UniProtKB-KW"/>
</dbReference>
<name>A0ABT8EXS0_9ACTN</name>
<protein>
    <submittedName>
        <fullName evidence="5">Glycosyltransferase</fullName>
        <ecNumber evidence="5">2.4.-.-</ecNumber>
    </submittedName>
</protein>
<reference evidence="5" key="1">
    <citation type="submission" date="2023-06" db="EMBL/GenBank/DDBJ databases">
        <title>Draft genome sequence of Nocardioides sp. SOB72.</title>
        <authorList>
            <person name="Zhang G."/>
        </authorList>
    </citation>
    <scope>NUCLEOTIDE SEQUENCE</scope>
    <source>
        <strain evidence="5">SOB72</strain>
    </source>
</reference>
<dbReference type="Proteomes" id="UP001168537">
    <property type="component" value="Unassembled WGS sequence"/>
</dbReference>
<evidence type="ECO:0000259" key="3">
    <source>
        <dbReference type="Pfam" id="PF00534"/>
    </source>
</evidence>
<dbReference type="EMBL" id="JAUHJR010000007">
    <property type="protein sequence ID" value="MDN4162849.1"/>
    <property type="molecule type" value="Genomic_DNA"/>
</dbReference>
<comment type="caution">
    <text evidence="5">The sequence shown here is derived from an EMBL/GenBank/DDBJ whole genome shotgun (WGS) entry which is preliminary data.</text>
</comment>
<feature type="domain" description="Glycosyl transferase family 1" evidence="3">
    <location>
        <begin position="173"/>
        <end position="350"/>
    </location>
</feature>
<dbReference type="InterPro" id="IPR028098">
    <property type="entry name" value="Glyco_trans_4-like_N"/>
</dbReference>
<keyword evidence="2 5" id="KW-0808">Transferase</keyword>
<evidence type="ECO:0000259" key="4">
    <source>
        <dbReference type="Pfam" id="PF13439"/>
    </source>
</evidence>
<dbReference type="PANTHER" id="PTHR12526:SF510">
    <property type="entry name" value="D-INOSITOL 3-PHOSPHATE GLYCOSYLTRANSFERASE"/>
    <property type="match status" value="1"/>
</dbReference>
<evidence type="ECO:0000313" key="6">
    <source>
        <dbReference type="Proteomes" id="UP001168537"/>
    </source>
</evidence>
<organism evidence="5 6">
    <name type="scientific">Nocardioides abyssi</name>
    <dbReference type="NCBI Taxonomy" id="3058370"/>
    <lineage>
        <taxon>Bacteria</taxon>
        <taxon>Bacillati</taxon>
        <taxon>Actinomycetota</taxon>
        <taxon>Actinomycetes</taxon>
        <taxon>Propionibacteriales</taxon>
        <taxon>Nocardioidaceae</taxon>
        <taxon>Nocardioides</taxon>
    </lineage>
</organism>
<dbReference type="Pfam" id="PF00534">
    <property type="entry name" value="Glycos_transf_1"/>
    <property type="match status" value="1"/>
</dbReference>
<dbReference type="Pfam" id="PF13439">
    <property type="entry name" value="Glyco_transf_4"/>
    <property type="match status" value="1"/>
</dbReference>
<dbReference type="Gene3D" id="3.40.50.2000">
    <property type="entry name" value="Glycogen Phosphorylase B"/>
    <property type="match status" value="2"/>
</dbReference>
<dbReference type="PANTHER" id="PTHR12526">
    <property type="entry name" value="GLYCOSYLTRANSFERASE"/>
    <property type="match status" value="1"/>
</dbReference>
<dbReference type="InterPro" id="IPR001296">
    <property type="entry name" value="Glyco_trans_1"/>
</dbReference>
<dbReference type="RefSeq" id="WP_300961991.1">
    <property type="nucleotide sequence ID" value="NZ_JAUHJR010000007.1"/>
</dbReference>
<dbReference type="SUPFAM" id="SSF53756">
    <property type="entry name" value="UDP-Glycosyltransferase/glycogen phosphorylase"/>
    <property type="match status" value="1"/>
</dbReference>
<keyword evidence="6" id="KW-1185">Reference proteome</keyword>
<sequence>MRTLMVIAEMGSGGAEAVVADLAGDRLERGDEVAVASDRGWRTADVAGRGADLVPLPLRRPGAPALARSAARLAGRLRRRPVDLLHTHNVRATLAASLAQRAAGRRAPLVTTVHGLASEDYPRAARLLRGCADVVVAVSDDVADRLRDGGLPADRVRVVENAAPPLRLPTRAAARAALGLPFDGTVALSVARLVPPKRHDLLVDAWARLQQDHAAGAAGRGLGEGTGQGAGEPPLLLVAGDGAARPGLERRVAEAGVADRVRLLGDRRDVDRLLAAADLLVLASDREGLPVSVLEAMTAGVPVAASAVGGLTSLGDVVELVAEPTPDAWADAVRRLVEDPGRRADLAAAAGLLVEQRFSPAAMTASYDAIYRDLT</sequence>
<accession>A0ABT8EXS0</accession>
<feature type="domain" description="Glycosyltransferase subfamily 4-like N-terminal" evidence="4">
    <location>
        <begin position="13"/>
        <end position="162"/>
    </location>
</feature>
<evidence type="ECO:0000313" key="5">
    <source>
        <dbReference type="EMBL" id="MDN4162849.1"/>
    </source>
</evidence>
<evidence type="ECO:0000256" key="2">
    <source>
        <dbReference type="ARBA" id="ARBA00022679"/>
    </source>
</evidence>
<keyword evidence="1 5" id="KW-0328">Glycosyltransferase</keyword>
<dbReference type="EC" id="2.4.-.-" evidence="5"/>
<gene>
    <name evidence="5" type="ORF">QWY29_15885</name>
</gene>